<dbReference type="InterPro" id="IPR000043">
    <property type="entry name" value="Adenosylhomocysteinase-like"/>
</dbReference>
<keyword evidence="4" id="KW-0963">Cytoplasm</keyword>
<gene>
    <name evidence="4 8" type="primary">ahcY</name>
    <name evidence="8" type="ORF">L3V18_12420</name>
</gene>
<dbReference type="EMBL" id="JAKJPO010000007">
    <property type="protein sequence ID" value="MCF7222581.1"/>
    <property type="molecule type" value="Genomic_DNA"/>
</dbReference>
<evidence type="ECO:0000256" key="5">
    <source>
        <dbReference type="RuleBase" id="RU000548"/>
    </source>
</evidence>
<evidence type="ECO:0000256" key="3">
    <source>
        <dbReference type="ARBA" id="ARBA00023027"/>
    </source>
</evidence>
<feature type="domain" description="S-adenosyl-L-homocysteine hydrolase NAD binding" evidence="7">
    <location>
        <begin position="239"/>
        <end position="400"/>
    </location>
</feature>
<evidence type="ECO:0000256" key="1">
    <source>
        <dbReference type="ARBA" id="ARBA00007122"/>
    </source>
</evidence>
<feature type="binding site" evidence="4">
    <location>
        <position position="239"/>
    </location>
    <ligand>
        <name>NAD(+)</name>
        <dbReference type="ChEBI" id="CHEBI:57540"/>
    </ligand>
</feature>
<dbReference type="GO" id="GO:0016787">
    <property type="term" value="F:hydrolase activity"/>
    <property type="evidence" value="ECO:0007669"/>
    <property type="project" value="UniProtKB-KW"/>
</dbReference>
<dbReference type="NCBIfam" id="TIGR00936">
    <property type="entry name" value="ahcY"/>
    <property type="match status" value="1"/>
</dbReference>
<dbReference type="Gene3D" id="3.40.50.720">
    <property type="entry name" value="NAD(P)-binding Rossmann-like Domain"/>
    <property type="match status" value="1"/>
</dbReference>
<comment type="caution">
    <text evidence="8">The sequence shown here is derived from an EMBL/GenBank/DDBJ whole genome shotgun (WGS) entry which is preliminary data.</text>
</comment>
<dbReference type="PROSITE" id="PS00738">
    <property type="entry name" value="ADOHCYASE_1"/>
    <property type="match status" value="1"/>
</dbReference>
<dbReference type="SUPFAM" id="SSF51735">
    <property type="entry name" value="NAD(P)-binding Rossmann-fold domains"/>
    <property type="match status" value="1"/>
</dbReference>
<dbReference type="InterPro" id="IPR036291">
    <property type="entry name" value="NAD(P)-bd_dom_sf"/>
</dbReference>
<feature type="binding site" evidence="4">
    <location>
        <position position="64"/>
    </location>
    <ligand>
        <name>substrate</name>
    </ligand>
</feature>
<feature type="binding site" evidence="4">
    <location>
        <position position="238"/>
    </location>
    <ligand>
        <name>substrate</name>
    </ligand>
</feature>
<comment type="subcellular location">
    <subcellularLocation>
        <location evidence="4">Cytoplasm</location>
    </subcellularLocation>
</comment>
<keyword evidence="9" id="KW-1185">Reference proteome</keyword>
<dbReference type="PROSITE" id="PS00739">
    <property type="entry name" value="ADOHCYASE_2"/>
    <property type="match status" value="1"/>
</dbReference>
<feature type="binding site" evidence="4">
    <location>
        <begin position="205"/>
        <end position="207"/>
    </location>
    <ligand>
        <name>NAD(+)</name>
        <dbReference type="ChEBI" id="CHEBI:57540"/>
    </ligand>
</feature>
<feature type="binding site" evidence="4">
    <location>
        <position position="204"/>
    </location>
    <ligand>
        <name>substrate</name>
    </ligand>
</feature>
<dbReference type="Pfam" id="PF00670">
    <property type="entry name" value="AdoHcyase_NAD"/>
    <property type="match status" value="1"/>
</dbReference>
<dbReference type="CDD" id="cd00401">
    <property type="entry name" value="SAHH"/>
    <property type="match status" value="1"/>
</dbReference>
<feature type="binding site" evidence="4">
    <location>
        <begin position="268"/>
        <end position="273"/>
    </location>
    <ligand>
        <name>NAD(+)</name>
        <dbReference type="ChEBI" id="CHEBI:57540"/>
    </ligand>
</feature>
<dbReference type="Gene3D" id="3.40.50.1480">
    <property type="entry name" value="Adenosylhomocysteinase-like"/>
    <property type="match status" value="1"/>
</dbReference>
<dbReference type="SMART" id="SM00996">
    <property type="entry name" value="AdoHcyase"/>
    <property type="match status" value="1"/>
</dbReference>
<evidence type="ECO:0000256" key="2">
    <source>
        <dbReference type="ARBA" id="ARBA00022563"/>
    </source>
</evidence>
<evidence type="ECO:0000256" key="4">
    <source>
        <dbReference type="HAMAP-Rule" id="MF_00563"/>
    </source>
</evidence>
<feature type="binding site" evidence="4">
    <location>
        <position position="394"/>
    </location>
    <ligand>
        <name>NAD(+)</name>
        <dbReference type="ChEBI" id="CHEBI:57540"/>
    </ligand>
</feature>
<dbReference type="PANTHER" id="PTHR23420">
    <property type="entry name" value="ADENOSYLHOMOCYSTEINASE"/>
    <property type="match status" value="1"/>
</dbReference>
<organism evidence="8 9">
    <name type="scientific">Marilutibacter chinensis</name>
    <dbReference type="NCBI Taxonomy" id="2912247"/>
    <lineage>
        <taxon>Bacteria</taxon>
        <taxon>Pseudomonadati</taxon>
        <taxon>Pseudomonadota</taxon>
        <taxon>Gammaproteobacteria</taxon>
        <taxon>Lysobacterales</taxon>
        <taxon>Lysobacteraceae</taxon>
        <taxon>Marilutibacter</taxon>
    </lineage>
</organism>
<feature type="binding site" evidence="4">
    <location>
        <position position="291"/>
    </location>
    <ligand>
        <name>NAD(+)</name>
        <dbReference type="ChEBI" id="CHEBI:57540"/>
    </ligand>
</feature>
<reference evidence="8" key="1">
    <citation type="submission" date="2022-01" db="EMBL/GenBank/DDBJ databases">
        <title>Lysobacter chinensis sp. nov., a bacterium isolated from cow dung compost.</title>
        <authorList>
            <person name="Liu Y."/>
        </authorList>
    </citation>
    <scope>NUCLEOTIDE SEQUENCE</scope>
    <source>
        <strain evidence="8">TLK-CK17</strain>
    </source>
</reference>
<feature type="binding site" evidence="4">
    <location>
        <position position="143"/>
    </location>
    <ligand>
        <name>substrate</name>
    </ligand>
</feature>
<comment type="pathway">
    <text evidence="4 5">Amino-acid biosynthesis; L-homocysteine biosynthesis; L-homocysteine from S-adenosyl-L-homocysteine: step 1/1.</text>
</comment>
<dbReference type="SUPFAM" id="SSF52283">
    <property type="entry name" value="Formate/glycerate dehydrogenase catalytic domain-like"/>
    <property type="match status" value="1"/>
</dbReference>
<feature type="binding site" evidence="4">
    <location>
        <position position="326"/>
    </location>
    <ligand>
        <name>NAD(+)</name>
        <dbReference type="ChEBI" id="CHEBI:57540"/>
    </ligand>
</feature>
<dbReference type="RefSeq" id="WP_237055297.1">
    <property type="nucleotide sequence ID" value="NZ_JAKJPO010000007.1"/>
</dbReference>
<dbReference type="PIRSF" id="PIRSF001109">
    <property type="entry name" value="Ad_hcy_hydrolase"/>
    <property type="match status" value="1"/>
</dbReference>
<keyword evidence="4 5" id="KW-0378">Hydrolase</keyword>
<dbReference type="Proteomes" id="UP001430796">
    <property type="component" value="Unassembled WGS sequence"/>
</dbReference>
<dbReference type="PANTHER" id="PTHR23420:SF0">
    <property type="entry name" value="ADENOSYLHOMOCYSTEINASE"/>
    <property type="match status" value="1"/>
</dbReference>
<protein>
    <recommendedName>
        <fullName evidence="4">Adenosylhomocysteinase</fullName>
        <ecNumber evidence="4">3.13.2.1</ecNumber>
    </recommendedName>
    <alternativeName>
        <fullName evidence="4">S-adenosyl-L-homocysteine hydrolase</fullName>
        <shortName evidence="4">AdoHcyase</shortName>
    </alternativeName>
</protein>
<comment type="similarity">
    <text evidence="1 4 6">Belongs to the adenosylhomocysteinase family.</text>
</comment>
<reference evidence="8" key="2">
    <citation type="submission" date="2022-01" db="EMBL/GenBank/DDBJ databases">
        <authorList>
            <person name="Zhou L.Y."/>
        </authorList>
    </citation>
    <scope>NUCLEOTIDE SEQUENCE</scope>
    <source>
        <strain evidence="8">TLK-CK17</strain>
    </source>
</reference>
<evidence type="ECO:0000256" key="6">
    <source>
        <dbReference type="RuleBase" id="RU004166"/>
    </source>
</evidence>
<dbReference type="Pfam" id="PF05221">
    <property type="entry name" value="AdoHcyase"/>
    <property type="match status" value="1"/>
</dbReference>
<evidence type="ECO:0000259" key="7">
    <source>
        <dbReference type="SMART" id="SM00997"/>
    </source>
</evidence>
<keyword evidence="3 4" id="KW-0520">NAD</keyword>
<feature type="binding site" evidence="4">
    <location>
        <begin position="347"/>
        <end position="349"/>
    </location>
    <ligand>
        <name>NAD(+)</name>
        <dbReference type="ChEBI" id="CHEBI:57540"/>
    </ligand>
</feature>
<sequence>MNAVPKTFSQGGDYKVADISLADWGRKEIDIAEHEMPGLMSIRRKYAPEAPLEGVRVTGSLHMTIQTAVLIETLKDIGGDVRWASCNIFSTQDHAAAAIAATGTPVFAWKGETLEEYWDCTLSALSFPDGKGGFLGPQLVVDDGGDVTLLIHKGYELENGSDWVNTSSGNHEEQVIKDLLKRVHAERPGFWHTVVEGWKGVSEETTTGVHRLYQLAQDGKLLVPAINVNDSVTKSKFDNLYGCRESLADGLKRAMDVMLAGKVAVVCGYGDVGKGSAHSLRAYGARVIVTEIDPICALQAAMEGFEVKTVEDTLGVGDIYVTTTGNKDIIRLEHMQAMKDQAIVCNIGHFDNEIQVDALYASGAVKTNIKPQVDKFTFDGGNSIFLLAEGRLVNLGCATGHPSFVMSNSFSNQTLAQIDLWANKDRYENKVYLLPKKLDEEVARLHLEKIGVKLTRLSQEQADYLGVPVDGPFKPEHYRY</sequence>
<keyword evidence="2 4" id="KW-0554">One-carbon metabolism</keyword>
<comment type="cofactor">
    <cofactor evidence="4 5">
        <name>NAD(+)</name>
        <dbReference type="ChEBI" id="CHEBI:57540"/>
    </cofactor>
    <text evidence="4 5">Binds 1 NAD(+) per subunit.</text>
</comment>
<dbReference type="EC" id="3.13.2.1" evidence="4"/>
<evidence type="ECO:0000313" key="9">
    <source>
        <dbReference type="Proteomes" id="UP001430796"/>
    </source>
</evidence>
<feature type="binding site" evidence="4">
    <location>
        <position position="234"/>
    </location>
    <ligand>
        <name>substrate</name>
    </ligand>
</feature>
<dbReference type="InterPro" id="IPR015878">
    <property type="entry name" value="Ado_hCys_hydrolase_NAD-bd"/>
</dbReference>
<dbReference type="InterPro" id="IPR020082">
    <property type="entry name" value="S-Ado-L-homoCys_hydrolase_CS"/>
</dbReference>
<accession>A0ABS9HVP7</accession>
<evidence type="ECO:0000313" key="8">
    <source>
        <dbReference type="EMBL" id="MCF7222581.1"/>
    </source>
</evidence>
<proteinExistence type="inferred from homology"/>
<dbReference type="NCBIfam" id="NF004005">
    <property type="entry name" value="PRK05476.2-3"/>
    <property type="match status" value="1"/>
</dbReference>
<comment type="catalytic activity">
    <reaction evidence="4 5">
        <text>S-adenosyl-L-homocysteine + H2O = L-homocysteine + adenosine</text>
        <dbReference type="Rhea" id="RHEA:21708"/>
        <dbReference type="ChEBI" id="CHEBI:15377"/>
        <dbReference type="ChEBI" id="CHEBI:16335"/>
        <dbReference type="ChEBI" id="CHEBI:57856"/>
        <dbReference type="ChEBI" id="CHEBI:58199"/>
        <dbReference type="EC" id="3.13.2.1"/>
    </reaction>
</comment>
<comment type="function">
    <text evidence="4">May play a key role in the regulation of the intracellular concentration of adenosylhomocysteine.</text>
</comment>
<dbReference type="SMART" id="SM00997">
    <property type="entry name" value="AdoHcyase_NAD"/>
    <property type="match status" value="1"/>
</dbReference>
<dbReference type="InterPro" id="IPR042172">
    <property type="entry name" value="Adenosylhomocyst_ase-like_sf"/>
</dbReference>
<name>A0ABS9HVP7_9GAMM</name>
<dbReference type="HAMAP" id="MF_00563">
    <property type="entry name" value="AdoHcyase"/>
    <property type="match status" value="1"/>
</dbReference>